<dbReference type="EMBL" id="VWPK01000042">
    <property type="protein sequence ID" value="KAA5609871.1"/>
    <property type="molecule type" value="Genomic_DNA"/>
</dbReference>
<evidence type="ECO:0000313" key="2">
    <source>
        <dbReference type="EMBL" id="KAA5609871.1"/>
    </source>
</evidence>
<dbReference type="Proteomes" id="UP000325255">
    <property type="component" value="Unassembled WGS sequence"/>
</dbReference>
<evidence type="ECO:0000256" key="1">
    <source>
        <dbReference type="SAM" id="SignalP"/>
    </source>
</evidence>
<dbReference type="RefSeq" id="WP_150043040.1">
    <property type="nucleotide sequence ID" value="NZ_OW485601.1"/>
</dbReference>
<dbReference type="AlphaFoldDB" id="A0A5M6INP1"/>
<gene>
    <name evidence="2" type="ORF">F1189_22030</name>
</gene>
<proteinExistence type="predicted"/>
<reference evidence="2 3" key="1">
    <citation type="submission" date="2019-09" db="EMBL/GenBank/DDBJ databases">
        <title>Genome sequence of Rhodovastum atsumiense, a diverse member of the Acetobacteraceae family of non-sulfur purple photosynthetic bacteria.</title>
        <authorList>
            <person name="Meyer T."/>
            <person name="Kyndt J."/>
        </authorList>
    </citation>
    <scope>NUCLEOTIDE SEQUENCE [LARGE SCALE GENOMIC DNA]</scope>
    <source>
        <strain evidence="2 3">DSM 21279</strain>
    </source>
</reference>
<name>A0A5M6INP1_9PROT</name>
<evidence type="ECO:0000313" key="3">
    <source>
        <dbReference type="Proteomes" id="UP000325255"/>
    </source>
</evidence>
<comment type="caution">
    <text evidence="2">The sequence shown here is derived from an EMBL/GenBank/DDBJ whole genome shotgun (WGS) entry which is preliminary data.</text>
</comment>
<protein>
    <submittedName>
        <fullName evidence="2">Uncharacterized protein</fullName>
    </submittedName>
</protein>
<keyword evidence="3" id="KW-1185">Reference proteome</keyword>
<sequence>MFRAMTALVALGLLATPAPPATAQEAGGVRPRGIGMGPVTTMERIGSLERGCPLSKTNVAVGVNRALATGAQARQQLVSQDTGCRPLVSTQVTAGVNLGLGNGSVAEQSISARMPSGLLGSTNVVRGVNIGAGTRTAATQRLLGQIGR</sequence>
<accession>A0A5M6INP1</accession>
<feature type="chain" id="PRO_5024309230" evidence="1">
    <location>
        <begin position="24"/>
        <end position="148"/>
    </location>
</feature>
<feature type="signal peptide" evidence="1">
    <location>
        <begin position="1"/>
        <end position="23"/>
    </location>
</feature>
<keyword evidence="1" id="KW-0732">Signal</keyword>
<organism evidence="2 3">
    <name type="scientific">Rhodovastum atsumiense</name>
    <dbReference type="NCBI Taxonomy" id="504468"/>
    <lineage>
        <taxon>Bacteria</taxon>
        <taxon>Pseudomonadati</taxon>
        <taxon>Pseudomonadota</taxon>
        <taxon>Alphaproteobacteria</taxon>
        <taxon>Acetobacterales</taxon>
        <taxon>Acetobacteraceae</taxon>
        <taxon>Rhodovastum</taxon>
    </lineage>
</organism>